<proteinExistence type="predicted"/>
<dbReference type="Proteomes" id="UP001303046">
    <property type="component" value="Unassembled WGS sequence"/>
</dbReference>
<sequence>MPQRRASRGNRCGALADDTWKISTSSTAIENGYRKSSSILWSYNKETSRSPCSTSFEESVGFKLEEATWPKAEALD</sequence>
<accession>A0ABR1EQX8</accession>
<gene>
    <name evidence="1" type="primary">Necator_chrX.g25273</name>
    <name evidence="1" type="ORF">RB195_025107</name>
</gene>
<dbReference type="EMBL" id="JAVFWL010000006">
    <property type="protein sequence ID" value="KAK6765044.1"/>
    <property type="molecule type" value="Genomic_DNA"/>
</dbReference>
<reference evidence="1 2" key="1">
    <citation type="submission" date="2023-08" db="EMBL/GenBank/DDBJ databases">
        <title>A Necator americanus chromosomal reference genome.</title>
        <authorList>
            <person name="Ilik V."/>
            <person name="Petrzelkova K.J."/>
            <person name="Pardy F."/>
            <person name="Fuh T."/>
            <person name="Niatou-Singa F.S."/>
            <person name="Gouil Q."/>
            <person name="Baker L."/>
            <person name="Ritchie M.E."/>
            <person name="Jex A.R."/>
            <person name="Gazzola D."/>
            <person name="Li H."/>
            <person name="Toshio Fujiwara R."/>
            <person name="Zhan B."/>
            <person name="Aroian R.V."/>
            <person name="Pafco B."/>
            <person name="Schwarz E.M."/>
        </authorList>
    </citation>
    <scope>NUCLEOTIDE SEQUENCE [LARGE SCALE GENOMIC DNA]</scope>
    <source>
        <strain evidence="1 2">Aroian</strain>
        <tissue evidence="1">Whole animal</tissue>
    </source>
</reference>
<comment type="caution">
    <text evidence="1">The sequence shown here is derived from an EMBL/GenBank/DDBJ whole genome shotgun (WGS) entry which is preliminary data.</text>
</comment>
<protein>
    <submittedName>
        <fullName evidence="1">Uncharacterized protein</fullName>
    </submittedName>
</protein>
<organism evidence="1 2">
    <name type="scientific">Necator americanus</name>
    <name type="common">Human hookworm</name>
    <dbReference type="NCBI Taxonomy" id="51031"/>
    <lineage>
        <taxon>Eukaryota</taxon>
        <taxon>Metazoa</taxon>
        <taxon>Ecdysozoa</taxon>
        <taxon>Nematoda</taxon>
        <taxon>Chromadorea</taxon>
        <taxon>Rhabditida</taxon>
        <taxon>Rhabditina</taxon>
        <taxon>Rhabditomorpha</taxon>
        <taxon>Strongyloidea</taxon>
        <taxon>Ancylostomatidae</taxon>
        <taxon>Bunostominae</taxon>
        <taxon>Necator</taxon>
    </lineage>
</organism>
<keyword evidence="2" id="KW-1185">Reference proteome</keyword>
<evidence type="ECO:0000313" key="1">
    <source>
        <dbReference type="EMBL" id="KAK6765044.1"/>
    </source>
</evidence>
<name>A0ABR1EQX8_NECAM</name>
<evidence type="ECO:0000313" key="2">
    <source>
        <dbReference type="Proteomes" id="UP001303046"/>
    </source>
</evidence>